<name>A0A8H2WEJ1_9AGAM</name>
<proteinExistence type="predicted"/>
<dbReference type="Proteomes" id="UP000663826">
    <property type="component" value="Unassembled WGS sequence"/>
</dbReference>
<sequence>MVAATASLRIGELSNRIGSLSPQSIVEQVNIETLQSILKMSEDIDTYQYFKSQRLVGGCIALMQQIKVEGKASPLSYEYGYLCFRVMLFTLGFHFIYRLDTYRVMQENMRQTPGIEYPLVFSSHVAQAVRAKVHAAQQSLDCDSILGWGSSVYRPLASREQVKVLIEMLWADRANLLRVLSSTYNPAISGLSFLIWRYICLYGKKTRYAPGEPMLAIAEELYKLLHITPGEVDKLFPRSDDSQMIFEAYISRLAPSDARIYAPINIMLTIILLDLIVANMGPGLEGLLPSVFELTIERFWRAWSYNERAKPTLIMNAGAVLKHIKTLLQLTSRTTVFSPSVQKDILQAFAKSDLLDMAGAVLLNLNANFAQSTPEYATGVDVNCNLMKIIETTFENIGAIHSPTILEECFRNYAADWAKVQHQFVIRGMCMDLHSDRIQITMLRKRHYEMCNGIWDSVAKALRQKDNIQAAGDWDIGGERDPHRDTCQQFSYVFDPSHASGPPSFANLLKLLNPW</sequence>
<evidence type="ECO:0000313" key="2">
    <source>
        <dbReference type="Proteomes" id="UP000663826"/>
    </source>
</evidence>
<gene>
    <name evidence="1" type="ORF">RDB_LOCUS16363</name>
</gene>
<comment type="caution">
    <text evidence="1">The sequence shown here is derived from an EMBL/GenBank/DDBJ whole genome shotgun (WGS) entry which is preliminary data.</text>
</comment>
<accession>A0A8H2WEJ1</accession>
<reference evidence="1" key="1">
    <citation type="submission" date="2021-01" db="EMBL/GenBank/DDBJ databases">
        <authorList>
            <person name="Kaushik A."/>
        </authorList>
    </citation>
    <scope>NUCLEOTIDE SEQUENCE</scope>
    <source>
        <strain evidence="1">AG1-1B</strain>
    </source>
</reference>
<organism evidence="1 2">
    <name type="scientific">Rhizoctonia solani</name>
    <dbReference type="NCBI Taxonomy" id="456999"/>
    <lineage>
        <taxon>Eukaryota</taxon>
        <taxon>Fungi</taxon>
        <taxon>Dikarya</taxon>
        <taxon>Basidiomycota</taxon>
        <taxon>Agaricomycotina</taxon>
        <taxon>Agaricomycetes</taxon>
        <taxon>Cantharellales</taxon>
        <taxon>Ceratobasidiaceae</taxon>
        <taxon>Rhizoctonia</taxon>
    </lineage>
</organism>
<dbReference type="EMBL" id="CAJMWQ010000720">
    <property type="protein sequence ID" value="CAE6371889.1"/>
    <property type="molecule type" value="Genomic_DNA"/>
</dbReference>
<evidence type="ECO:0000313" key="1">
    <source>
        <dbReference type="EMBL" id="CAE6371889.1"/>
    </source>
</evidence>
<protein>
    <submittedName>
        <fullName evidence="1">Uncharacterized protein</fullName>
    </submittedName>
</protein>
<dbReference type="AlphaFoldDB" id="A0A8H2WEJ1"/>